<sequence>MSLLMQALKKAERAKQNSLSEEEIDRPSEAFDEMLALTPEPGPSTAVSAPAPMAFSLEPMDGLSLEPLAPPVAAAADAAPRPSPSPLPPVSDHKEPGLTMDLALDPIAAPPIVKAAGAPAPAAAAASQAAMANSHAPASPPA</sequence>
<organism evidence="2 3">
    <name type="scientific">Duganella margarita</name>
    <dbReference type="NCBI Taxonomy" id="2692170"/>
    <lineage>
        <taxon>Bacteria</taxon>
        <taxon>Pseudomonadati</taxon>
        <taxon>Pseudomonadota</taxon>
        <taxon>Betaproteobacteria</taxon>
        <taxon>Burkholderiales</taxon>
        <taxon>Oxalobacteraceae</taxon>
        <taxon>Telluria group</taxon>
        <taxon>Duganella</taxon>
    </lineage>
</organism>
<comment type="caution">
    <text evidence="2">The sequence shown here is derived from an EMBL/GenBank/DDBJ whole genome shotgun (WGS) entry which is preliminary data.</text>
</comment>
<feature type="region of interest" description="Disordered" evidence="1">
    <location>
        <begin position="116"/>
        <end position="142"/>
    </location>
</feature>
<feature type="region of interest" description="Disordered" evidence="1">
    <location>
        <begin position="1"/>
        <end position="27"/>
    </location>
</feature>
<reference evidence="2 3" key="1">
    <citation type="submission" date="2019-12" db="EMBL/GenBank/DDBJ databases">
        <title>Novel species isolated from a subtropical stream in China.</title>
        <authorList>
            <person name="Lu H."/>
        </authorList>
    </citation>
    <scope>NUCLEOTIDE SEQUENCE [LARGE SCALE GENOMIC DNA]</scope>
    <source>
        <strain evidence="2 3">FT109W</strain>
    </source>
</reference>
<name>A0ABW9WRT5_9BURK</name>
<keyword evidence="3" id="KW-1185">Reference proteome</keyword>
<evidence type="ECO:0000313" key="2">
    <source>
        <dbReference type="EMBL" id="MYN43052.1"/>
    </source>
</evidence>
<feature type="region of interest" description="Disordered" evidence="1">
    <location>
        <begin position="71"/>
        <end position="97"/>
    </location>
</feature>
<dbReference type="Proteomes" id="UP000466332">
    <property type="component" value="Unassembled WGS sequence"/>
</dbReference>
<accession>A0ABW9WRT5</accession>
<protein>
    <submittedName>
        <fullName evidence="2">Tetratricopeptide repeat protein</fullName>
    </submittedName>
</protein>
<gene>
    <name evidence="2" type="ORF">GTP55_27280</name>
</gene>
<evidence type="ECO:0000256" key="1">
    <source>
        <dbReference type="SAM" id="MobiDB-lite"/>
    </source>
</evidence>
<dbReference type="EMBL" id="WWCS01000030">
    <property type="protein sequence ID" value="MYN43052.1"/>
    <property type="molecule type" value="Genomic_DNA"/>
</dbReference>
<feature type="compositionally biased region" description="Low complexity" evidence="1">
    <location>
        <begin position="71"/>
        <end position="80"/>
    </location>
</feature>
<feature type="non-terminal residue" evidence="2">
    <location>
        <position position="142"/>
    </location>
</feature>
<proteinExistence type="predicted"/>
<evidence type="ECO:0000313" key="3">
    <source>
        <dbReference type="Proteomes" id="UP000466332"/>
    </source>
</evidence>